<feature type="region of interest" description="Disordered" evidence="1">
    <location>
        <begin position="95"/>
        <end position="118"/>
    </location>
</feature>
<feature type="region of interest" description="Disordered" evidence="1">
    <location>
        <begin position="1"/>
        <end position="28"/>
    </location>
</feature>
<evidence type="ECO:0000313" key="2">
    <source>
        <dbReference type="EMBL" id="KTB28177.1"/>
    </source>
</evidence>
<proteinExistence type="predicted"/>
<sequence>MSANASSSTQPSADSYKTAEEYPASTISDLGGHTYPRLICTWNDPEVLKAMSLDMPIVKFPAKVPEPEFPPLPVCKLEEVKKAKKEFQEEREHIERAKKERAEKERVERLKREQEEHAHVRNTMPAAGEGDGTYETPRVKQLAEGKKGKGVTKFRFNGVEVPSPDAFWKHARSSPSKGNTLRILLYIHFQTIFRKFY</sequence>
<feature type="compositionally biased region" description="Polar residues" evidence="1">
    <location>
        <begin position="1"/>
        <end position="15"/>
    </location>
</feature>
<evidence type="ECO:0000313" key="3">
    <source>
        <dbReference type="Proteomes" id="UP000054988"/>
    </source>
</evidence>
<dbReference type="AlphaFoldDB" id="A0A0W0EVU2"/>
<name>A0A0W0EVU2_MONRR</name>
<gene>
    <name evidence="2" type="ORF">WG66_19265</name>
</gene>
<comment type="caution">
    <text evidence="2">The sequence shown here is derived from an EMBL/GenBank/DDBJ whole genome shotgun (WGS) entry which is preliminary data.</text>
</comment>
<dbReference type="EMBL" id="LATX01002500">
    <property type="protein sequence ID" value="KTB28177.1"/>
    <property type="molecule type" value="Genomic_DNA"/>
</dbReference>
<organism evidence="2 3">
    <name type="scientific">Moniliophthora roreri</name>
    <name type="common">Frosty pod rot fungus</name>
    <name type="synonym">Monilia roreri</name>
    <dbReference type="NCBI Taxonomy" id="221103"/>
    <lineage>
        <taxon>Eukaryota</taxon>
        <taxon>Fungi</taxon>
        <taxon>Dikarya</taxon>
        <taxon>Basidiomycota</taxon>
        <taxon>Agaricomycotina</taxon>
        <taxon>Agaricomycetes</taxon>
        <taxon>Agaricomycetidae</taxon>
        <taxon>Agaricales</taxon>
        <taxon>Marasmiineae</taxon>
        <taxon>Marasmiaceae</taxon>
        <taxon>Moniliophthora</taxon>
    </lineage>
</organism>
<dbReference type="Proteomes" id="UP000054988">
    <property type="component" value="Unassembled WGS sequence"/>
</dbReference>
<accession>A0A0W0EVU2</accession>
<protein>
    <submittedName>
        <fullName evidence="2">Uncharacterized protein</fullName>
    </submittedName>
</protein>
<reference evidence="2 3" key="1">
    <citation type="submission" date="2015-12" db="EMBL/GenBank/DDBJ databases">
        <title>Draft genome sequence of Moniliophthora roreri, the causal agent of frosty pod rot of cacao.</title>
        <authorList>
            <person name="Aime M.C."/>
            <person name="Diaz-Valderrama J.R."/>
            <person name="Kijpornyongpan T."/>
            <person name="Phillips-Mora W."/>
        </authorList>
    </citation>
    <scope>NUCLEOTIDE SEQUENCE [LARGE SCALE GENOMIC DNA]</scope>
    <source>
        <strain evidence="2 3">MCA 2952</strain>
    </source>
</reference>
<evidence type="ECO:0000256" key="1">
    <source>
        <dbReference type="SAM" id="MobiDB-lite"/>
    </source>
</evidence>